<sequence>MLQPKLVAACALGFCFWRSGGFGGLVGLVGLVGLWGWWGWLPGSDGIAEFGVLRLGGSIQSP</sequence>
<keyword evidence="2" id="KW-1185">Reference proteome</keyword>
<name>A0ABQ4MF38_9BACL</name>
<reference evidence="1 2" key="1">
    <citation type="submission" date="2021-03" db="EMBL/GenBank/DDBJ databases">
        <title>Antimicrobial resistance genes in bacteria isolated from Japanese honey, and their potential for conferring macrolide and lincosamide resistance in the American foulbrood pathogen Paenibacillus larvae.</title>
        <authorList>
            <person name="Okamoto M."/>
            <person name="Kumagai M."/>
            <person name="Kanamori H."/>
            <person name="Takamatsu D."/>
        </authorList>
    </citation>
    <scope>NUCLEOTIDE SEQUENCE [LARGE SCALE GENOMIC DNA]</scope>
    <source>
        <strain evidence="1 2">J42TS3</strain>
    </source>
</reference>
<accession>A0ABQ4MF38</accession>
<evidence type="ECO:0000313" key="2">
    <source>
        <dbReference type="Proteomes" id="UP000679992"/>
    </source>
</evidence>
<proteinExistence type="predicted"/>
<protein>
    <submittedName>
        <fullName evidence="1">Uncharacterized protein</fullName>
    </submittedName>
</protein>
<dbReference type="EMBL" id="BOSL01000009">
    <property type="protein sequence ID" value="GIP54025.1"/>
    <property type="molecule type" value="Genomic_DNA"/>
</dbReference>
<gene>
    <name evidence="1" type="ORF">J42TS3_30600</name>
</gene>
<dbReference type="Proteomes" id="UP000679992">
    <property type="component" value="Unassembled WGS sequence"/>
</dbReference>
<organism evidence="1 2">
    <name type="scientific">Paenibacillus vini</name>
    <dbReference type="NCBI Taxonomy" id="1476024"/>
    <lineage>
        <taxon>Bacteria</taxon>
        <taxon>Bacillati</taxon>
        <taxon>Bacillota</taxon>
        <taxon>Bacilli</taxon>
        <taxon>Bacillales</taxon>
        <taxon>Paenibacillaceae</taxon>
        <taxon>Paenibacillus</taxon>
    </lineage>
</organism>
<comment type="caution">
    <text evidence="1">The sequence shown here is derived from an EMBL/GenBank/DDBJ whole genome shotgun (WGS) entry which is preliminary data.</text>
</comment>
<evidence type="ECO:0000313" key="1">
    <source>
        <dbReference type="EMBL" id="GIP54025.1"/>
    </source>
</evidence>